<keyword evidence="14" id="KW-1185">Reference proteome</keyword>
<dbReference type="GO" id="GO:0046872">
    <property type="term" value="F:metal ion binding"/>
    <property type="evidence" value="ECO:0007669"/>
    <property type="project" value="UniProtKB-KW"/>
</dbReference>
<comment type="cofactor">
    <cofactor evidence="1">
        <name>Zn(2+)</name>
        <dbReference type="ChEBI" id="CHEBI:29105"/>
    </cofactor>
</comment>
<dbReference type="AlphaFoldDB" id="A0A3F3Q7D2"/>
<feature type="signal peptide" evidence="11">
    <location>
        <begin position="1"/>
        <end position="18"/>
    </location>
</feature>
<dbReference type="SUPFAM" id="SSF53187">
    <property type="entry name" value="Zn-dependent exopeptidases"/>
    <property type="match status" value="1"/>
</dbReference>
<dbReference type="GeneID" id="38141222"/>
<dbReference type="Gene3D" id="3.40.630.10">
    <property type="entry name" value="Zn peptidases"/>
    <property type="match status" value="1"/>
</dbReference>
<keyword evidence="5 11" id="KW-0479">Metal-binding</keyword>
<evidence type="ECO:0000313" key="13">
    <source>
        <dbReference type="EMBL" id="RDH35134.1"/>
    </source>
</evidence>
<dbReference type="InterPro" id="IPR007484">
    <property type="entry name" value="Peptidase_M28"/>
</dbReference>
<reference evidence="13 14" key="1">
    <citation type="submission" date="2018-07" db="EMBL/GenBank/DDBJ databases">
        <title>The genomes of Aspergillus section Nigri reveals drivers in fungal speciation.</title>
        <authorList>
            <consortium name="DOE Joint Genome Institute"/>
            <person name="Vesth T.C."/>
            <person name="Nybo J."/>
            <person name="Theobald S."/>
            <person name="Brandl J."/>
            <person name="Frisvad J.C."/>
            <person name="Nielsen K.F."/>
            <person name="Lyhne E.K."/>
            <person name="Kogle M.E."/>
            <person name="Kuo A."/>
            <person name="Riley R."/>
            <person name="Clum A."/>
            <person name="Nolan M."/>
            <person name="Lipzen A."/>
            <person name="Salamov A."/>
            <person name="Henrissat B."/>
            <person name="Wiebenga A."/>
            <person name="De vries R.P."/>
            <person name="Grigoriev I.V."/>
            <person name="Mortensen U.H."/>
            <person name="Andersen M.R."/>
            <person name="Baker S.E."/>
        </authorList>
    </citation>
    <scope>NUCLEOTIDE SEQUENCE [LARGE SCALE GENOMIC DNA]</scope>
    <source>
        <strain evidence="13 14">CBS 139.54b</strain>
    </source>
</reference>
<protein>
    <recommendedName>
        <fullName evidence="11">Peptide hydrolase</fullName>
        <ecNumber evidence="11">3.4.-.-</ecNumber>
    </recommendedName>
</protein>
<keyword evidence="6 11" id="KW-0732">Signal</keyword>
<sequence length="407" mass="44793">MRTSTLLLLWSTAGAALASPYPLPDSQVVFAADHEVPNTQGKHVVDEAILSALNAHSDPVAAMVSLRPETAAFLAEPRLLHIRGEEKAEWMTEGDKLRLRQRGKKFMDITEHQDFYAEQAMASFAGDPNLPKLSHKGLVKPLSEWLHDYIAAIISKSPFRTHISLEYFTHPFRQSSIIARFEPKVRSFSQPLTIIGAHQDSANYLFPLLPAPGADDDCSGTVSILEAFRVLAENGYTPKDGPVEFHWYAAEEGGLLGSQAIARYKKEQGAKIGAMMEFDMTAFIARNATETIGFVATQADAALTNWAANLSREYISIPAEVYELGPNAGSDYMSYTKLNYPAAFASEGNPLAGGSFPGEMDPYVHGIKDRMDVDDETGVFSIDHMARFSELAIAFVVEQAGWDNAWR</sequence>
<evidence type="ECO:0000256" key="6">
    <source>
        <dbReference type="ARBA" id="ARBA00022729"/>
    </source>
</evidence>
<evidence type="ECO:0000256" key="9">
    <source>
        <dbReference type="ARBA" id="ARBA00023157"/>
    </source>
</evidence>
<dbReference type="GO" id="GO:0008235">
    <property type="term" value="F:metalloexopeptidase activity"/>
    <property type="evidence" value="ECO:0007669"/>
    <property type="project" value="InterPro"/>
</dbReference>
<dbReference type="STRING" id="1341132.A0A3F3Q7D2"/>
<dbReference type="RefSeq" id="XP_026628156.1">
    <property type="nucleotide sequence ID" value="XM_026772866.1"/>
</dbReference>
<accession>A0A3F3Q7D2</accession>
<dbReference type="GO" id="GO:0006508">
    <property type="term" value="P:proteolysis"/>
    <property type="evidence" value="ECO:0007669"/>
    <property type="project" value="UniProtKB-KW"/>
</dbReference>
<evidence type="ECO:0000256" key="2">
    <source>
        <dbReference type="ARBA" id="ARBA00011245"/>
    </source>
</evidence>
<keyword evidence="7 11" id="KW-0378">Hydrolase</keyword>
<name>A0A3F3Q7D2_9EURO</name>
<feature type="domain" description="Peptidase M28" evidence="12">
    <location>
        <begin position="177"/>
        <end position="374"/>
    </location>
</feature>
<evidence type="ECO:0000256" key="5">
    <source>
        <dbReference type="ARBA" id="ARBA00022723"/>
    </source>
</evidence>
<organism evidence="13 14">
    <name type="scientific">Aspergillus welwitschiae</name>
    <dbReference type="NCBI Taxonomy" id="1341132"/>
    <lineage>
        <taxon>Eukaryota</taxon>
        <taxon>Fungi</taxon>
        <taxon>Dikarya</taxon>
        <taxon>Ascomycota</taxon>
        <taxon>Pezizomycotina</taxon>
        <taxon>Eurotiomycetes</taxon>
        <taxon>Eurotiomycetidae</taxon>
        <taxon>Eurotiales</taxon>
        <taxon>Aspergillaceae</taxon>
        <taxon>Aspergillus</taxon>
        <taxon>Aspergillus subgen. Circumdati</taxon>
    </lineage>
</organism>
<comment type="subunit">
    <text evidence="2">Monomer.</text>
</comment>
<dbReference type="PANTHER" id="PTHR12147">
    <property type="entry name" value="METALLOPEPTIDASE M28 FAMILY MEMBER"/>
    <property type="match status" value="1"/>
</dbReference>
<dbReference type="GO" id="GO:0004177">
    <property type="term" value="F:aminopeptidase activity"/>
    <property type="evidence" value="ECO:0007669"/>
    <property type="project" value="UniProtKB-KW"/>
</dbReference>
<evidence type="ECO:0000256" key="11">
    <source>
        <dbReference type="RuleBase" id="RU361240"/>
    </source>
</evidence>
<dbReference type="PANTHER" id="PTHR12147:SF56">
    <property type="entry name" value="AMINOPEPTIDASE YDR415C-RELATED"/>
    <property type="match status" value="1"/>
</dbReference>
<keyword evidence="3" id="KW-0031">Aminopeptidase</keyword>
<evidence type="ECO:0000313" key="14">
    <source>
        <dbReference type="Proteomes" id="UP000253729"/>
    </source>
</evidence>
<gene>
    <name evidence="13" type="ORF">BDQ94DRAFT_177269</name>
</gene>
<dbReference type="InterPro" id="IPR045175">
    <property type="entry name" value="M28_fam"/>
</dbReference>
<evidence type="ECO:0000256" key="7">
    <source>
        <dbReference type="ARBA" id="ARBA00022801"/>
    </source>
</evidence>
<feature type="chain" id="PRO_5017494497" description="Peptide hydrolase" evidence="11">
    <location>
        <begin position="19"/>
        <end position="407"/>
    </location>
</feature>
<evidence type="ECO:0000256" key="3">
    <source>
        <dbReference type="ARBA" id="ARBA00022438"/>
    </source>
</evidence>
<proteinExistence type="inferred from homology"/>
<evidence type="ECO:0000259" key="12">
    <source>
        <dbReference type="Pfam" id="PF04389"/>
    </source>
</evidence>
<dbReference type="EMBL" id="KZ852041">
    <property type="protein sequence ID" value="RDH35134.1"/>
    <property type="molecule type" value="Genomic_DNA"/>
</dbReference>
<evidence type="ECO:0000256" key="4">
    <source>
        <dbReference type="ARBA" id="ARBA00022670"/>
    </source>
</evidence>
<keyword evidence="9" id="KW-1015">Disulfide bond</keyword>
<evidence type="ECO:0000256" key="8">
    <source>
        <dbReference type="ARBA" id="ARBA00022833"/>
    </source>
</evidence>
<evidence type="ECO:0000256" key="1">
    <source>
        <dbReference type="ARBA" id="ARBA00001947"/>
    </source>
</evidence>
<dbReference type="EC" id="3.4.-.-" evidence="11"/>
<dbReference type="Proteomes" id="UP000253729">
    <property type="component" value="Unassembled WGS sequence"/>
</dbReference>
<comment type="similarity">
    <text evidence="10">Belongs to the peptidase M28 family. M28E subfamily.</text>
</comment>
<keyword evidence="4 11" id="KW-0645">Protease</keyword>
<evidence type="ECO:0000256" key="10">
    <source>
        <dbReference type="ARBA" id="ARBA00043962"/>
    </source>
</evidence>
<keyword evidence="8 11" id="KW-0862">Zinc</keyword>
<dbReference type="Pfam" id="PF04389">
    <property type="entry name" value="Peptidase_M28"/>
    <property type="match status" value="1"/>
</dbReference>